<dbReference type="OrthoDB" id="3247418at2759"/>
<proteinExistence type="predicted"/>
<reference evidence="1" key="1">
    <citation type="submission" date="2016-06" db="EMBL/GenBank/DDBJ databases">
        <title>Draft Genome sequence of the fungus Inonotus baumii.</title>
        <authorList>
            <person name="Zhu H."/>
            <person name="Lin W."/>
        </authorList>
    </citation>
    <scope>NUCLEOTIDE SEQUENCE</scope>
    <source>
        <strain evidence="1">821</strain>
    </source>
</reference>
<organism evidence="1 2">
    <name type="scientific">Sanghuangporus baumii</name>
    <name type="common">Phellinus baumii</name>
    <dbReference type="NCBI Taxonomy" id="108892"/>
    <lineage>
        <taxon>Eukaryota</taxon>
        <taxon>Fungi</taxon>
        <taxon>Dikarya</taxon>
        <taxon>Basidiomycota</taxon>
        <taxon>Agaricomycotina</taxon>
        <taxon>Agaricomycetes</taxon>
        <taxon>Hymenochaetales</taxon>
        <taxon>Hymenochaetaceae</taxon>
        <taxon>Sanghuangporus</taxon>
    </lineage>
</organism>
<keyword evidence="2" id="KW-1185">Reference proteome</keyword>
<evidence type="ECO:0000313" key="2">
    <source>
        <dbReference type="Proteomes" id="UP000757232"/>
    </source>
</evidence>
<dbReference type="PANTHER" id="PTHR46579">
    <property type="entry name" value="F5/8 TYPE C DOMAIN-CONTAINING PROTEIN-RELATED"/>
    <property type="match status" value="1"/>
</dbReference>
<dbReference type="EMBL" id="LNZH02000085">
    <property type="protein sequence ID" value="OCB91477.1"/>
    <property type="molecule type" value="Genomic_DNA"/>
</dbReference>
<evidence type="ECO:0008006" key="3">
    <source>
        <dbReference type="Google" id="ProtNLM"/>
    </source>
</evidence>
<evidence type="ECO:0000313" key="1">
    <source>
        <dbReference type="EMBL" id="OCB91477.1"/>
    </source>
</evidence>
<name>A0A9Q5I5E7_SANBA</name>
<dbReference type="PANTHER" id="PTHR46579:SF1">
    <property type="entry name" value="F5_8 TYPE C DOMAIN-CONTAINING PROTEIN"/>
    <property type="match status" value="1"/>
</dbReference>
<protein>
    <recommendedName>
        <fullName evidence="3">DUF4218 domain-containing protein</fullName>
    </recommendedName>
</protein>
<accession>A0A9Q5I5E7</accession>
<gene>
    <name evidence="1" type="ORF">A7U60_g1252</name>
</gene>
<dbReference type="Proteomes" id="UP000757232">
    <property type="component" value="Unassembled WGS sequence"/>
</dbReference>
<comment type="caution">
    <text evidence="1">The sequence shown here is derived from an EMBL/GenBank/DDBJ whole genome shotgun (WGS) entry which is preliminary data.</text>
</comment>
<sequence>MYADVLTVWRFQRPLNSVIKLTTTGLMNHIQHVISTTTAPSFVRPVPTNFGDPAAGKIKADEWRTLCTIHLPLALISYCFYSSDIRDAVFRQRFAEVIDHTMDLVQAVAVLFKKSIGPNEIGKYRSHIGRYISRLQQVHPEANFVPNMHMAMHIADYLPLFGSIYSWWTFPFERLIGKLRDMQTNSKTGQFEATLLHTFLATSRLRQQFSRDNCPPSVEECLAVINQVFDQNAGPASGRISDGRIALPGDLVESPEVMSVLEEYSDRIRSRCKWNHVQYHVRSRHAGNSQIVFCPKDADFLIPGHIEYITVGDKPIFIVRRLTQASTDEEPFVQFKDVRMGVFHYDSSQPLEVVECEAVAGHFVAFNLMNSYYACVSLA</sequence>
<dbReference type="AlphaFoldDB" id="A0A9Q5I5E7"/>